<dbReference type="VEuPathDB" id="GiardiaDB:GMRT_13981"/>
<dbReference type="EMBL" id="VDLU01000001">
    <property type="protein sequence ID" value="TNJ29593.1"/>
    <property type="molecule type" value="Genomic_DNA"/>
</dbReference>
<name>A0A4Z1T6A5_GIAMU</name>
<dbReference type="Proteomes" id="UP000315496">
    <property type="component" value="Chromosome 1"/>
</dbReference>
<dbReference type="AlphaFoldDB" id="A0A4Z1T6A5"/>
<accession>A0A4Z1T6A5</accession>
<organism evidence="1 2">
    <name type="scientific">Giardia muris</name>
    <dbReference type="NCBI Taxonomy" id="5742"/>
    <lineage>
        <taxon>Eukaryota</taxon>
        <taxon>Metamonada</taxon>
        <taxon>Diplomonadida</taxon>
        <taxon>Hexamitidae</taxon>
        <taxon>Giardiinae</taxon>
        <taxon>Giardia</taxon>
    </lineage>
</organism>
<sequence>MLSHTLVLIRGSLEGGLNKGAVLQLYLRMATSLAEIAGMGKTGTESRTAYTWEPADIAEIRDIFTRLGGLLDSEEQGQEAAVTYCIFACLIIVVYSLYHSEFDRLLGVLAEKMPRREQSRAHVLFKDPLEDLTLIISDPYALAPLLVIHIYFLAADIEQWEMTQTQTQTRTRASRGGTSKVEGCILEVLDVIGRVTRAIGRVQRPMEAIPLILQLLRYSMNMDLISFVKILRLYVEEGTIEAGMNTYQLCIPLVMTAFLDRFPTYRLHSATVLGYTYYLDQSFLITIMNTVAPPLLWALEAPLPTEQRLLALSLVIGNAILAQSPQMLKFLRMAISLLRLLAPTLPHTIYIPRSALFEEALLFGARTDVYELVLVSDGTFRRWLKPLKNAEAFRRSSV</sequence>
<proteinExistence type="predicted"/>
<evidence type="ECO:0000313" key="2">
    <source>
        <dbReference type="Proteomes" id="UP000315496"/>
    </source>
</evidence>
<comment type="caution">
    <text evidence="1">The sequence shown here is derived from an EMBL/GenBank/DDBJ whole genome shotgun (WGS) entry which is preliminary data.</text>
</comment>
<gene>
    <name evidence="1" type="ORF">GMRT_13981</name>
</gene>
<evidence type="ECO:0000313" key="1">
    <source>
        <dbReference type="EMBL" id="TNJ29593.1"/>
    </source>
</evidence>
<protein>
    <submittedName>
        <fullName evidence="1">Uncharacterized protein</fullName>
    </submittedName>
</protein>
<reference evidence="1 2" key="1">
    <citation type="submission" date="2019-05" db="EMBL/GenBank/DDBJ databases">
        <title>The compact genome of Giardia muris reveals important steps in the evolution of intestinal protozoan parasites.</title>
        <authorList>
            <person name="Xu F."/>
            <person name="Jimenez-Gonzalez A."/>
            <person name="Einarsson E."/>
            <person name="Astvaldsson A."/>
            <person name="Peirasmaki D."/>
            <person name="Eckmann L."/>
            <person name="Andersson J.O."/>
            <person name="Svard S.G."/>
            <person name="Jerlstrom-Hultqvist J."/>
        </authorList>
    </citation>
    <scope>NUCLEOTIDE SEQUENCE [LARGE SCALE GENOMIC DNA]</scope>
    <source>
        <strain evidence="1 2">Roberts-Thomson</strain>
    </source>
</reference>
<keyword evidence="2" id="KW-1185">Reference proteome</keyword>